<dbReference type="Gene3D" id="3.40.50.1380">
    <property type="entry name" value="Methylglyoxal synthase-like domain"/>
    <property type="match status" value="2"/>
</dbReference>
<protein>
    <submittedName>
        <fullName evidence="1">(rape) hypothetical protein</fullName>
    </submittedName>
</protein>
<dbReference type="SUPFAM" id="SSF52335">
    <property type="entry name" value="Methylglyoxal synthase-like"/>
    <property type="match status" value="1"/>
</dbReference>
<organism evidence="1">
    <name type="scientific">Brassica napus</name>
    <name type="common">Rape</name>
    <dbReference type="NCBI Taxonomy" id="3708"/>
    <lineage>
        <taxon>Eukaryota</taxon>
        <taxon>Viridiplantae</taxon>
        <taxon>Streptophyta</taxon>
        <taxon>Embryophyta</taxon>
        <taxon>Tracheophyta</taxon>
        <taxon>Spermatophyta</taxon>
        <taxon>Magnoliopsida</taxon>
        <taxon>eudicotyledons</taxon>
        <taxon>Gunneridae</taxon>
        <taxon>Pentapetalae</taxon>
        <taxon>rosids</taxon>
        <taxon>malvids</taxon>
        <taxon>Brassicales</taxon>
        <taxon>Brassicaceae</taxon>
        <taxon>Brassiceae</taxon>
        <taxon>Brassica</taxon>
    </lineage>
</organism>
<dbReference type="AlphaFoldDB" id="A0A816J6X4"/>
<dbReference type="GO" id="GO:0006164">
    <property type="term" value="P:purine nucleotide biosynthetic process"/>
    <property type="evidence" value="ECO:0007669"/>
    <property type="project" value="InterPro"/>
</dbReference>
<gene>
    <name evidence="1" type="ORF">DARMORV10_C09P51500.1</name>
</gene>
<sequence>NRIPVVVVNLYPFYDKVTAPGGISFEDGIENIDIGGPAMIRAAAKVYICAYETYSLYSYLDDKCCWTEPQRCPHRCFGVSQRRSSDQQFRSKLAWKAFQHVAAYDSAVSEWLWKQAEGVTCQYYVDGDSAATTAAFGSRKPLEVQARTGSTQSVSTSDNQVGDVAGWRLLGTSGFHMLCV</sequence>
<proteinExistence type="predicted"/>
<dbReference type="GO" id="GO:0004643">
    <property type="term" value="F:phosphoribosylaminoimidazolecarboxamide formyltransferase activity"/>
    <property type="evidence" value="ECO:0007669"/>
    <property type="project" value="InterPro"/>
</dbReference>
<evidence type="ECO:0000313" key="1">
    <source>
        <dbReference type="EMBL" id="CAF1769963.1"/>
    </source>
</evidence>
<dbReference type="Pfam" id="PF01808">
    <property type="entry name" value="AICARFT_IMPCHas"/>
    <property type="match status" value="1"/>
</dbReference>
<dbReference type="PANTHER" id="PTHR11692:SF0">
    <property type="entry name" value="BIFUNCTIONAL PURINE BIOSYNTHESIS PROTEIN ATIC"/>
    <property type="match status" value="1"/>
</dbReference>
<dbReference type="InterPro" id="IPR036914">
    <property type="entry name" value="MGS-like_dom_sf"/>
</dbReference>
<dbReference type="Proteomes" id="UP001295469">
    <property type="component" value="Chromosome C09"/>
</dbReference>
<accession>A0A816J6X4</accession>
<feature type="non-terminal residue" evidence="1">
    <location>
        <position position="180"/>
    </location>
</feature>
<dbReference type="GO" id="GO:0003937">
    <property type="term" value="F:IMP cyclohydrolase activity"/>
    <property type="evidence" value="ECO:0007669"/>
    <property type="project" value="InterPro"/>
</dbReference>
<dbReference type="InterPro" id="IPR002695">
    <property type="entry name" value="PurH-like"/>
</dbReference>
<dbReference type="EMBL" id="HG994373">
    <property type="protein sequence ID" value="CAF1769963.1"/>
    <property type="molecule type" value="Genomic_DNA"/>
</dbReference>
<reference evidence="1" key="1">
    <citation type="submission" date="2021-01" db="EMBL/GenBank/DDBJ databases">
        <authorList>
            <consortium name="Genoscope - CEA"/>
            <person name="William W."/>
        </authorList>
    </citation>
    <scope>NUCLEOTIDE SEQUENCE</scope>
</reference>
<dbReference type="PANTHER" id="PTHR11692">
    <property type="entry name" value="BIFUNCTIONAL PURINE BIOSYNTHESIS PROTEIN PURH"/>
    <property type="match status" value="1"/>
</dbReference>
<name>A0A816J6X4_BRANA</name>